<evidence type="ECO:0000313" key="3">
    <source>
        <dbReference type="Proteomes" id="UP001500542"/>
    </source>
</evidence>
<keyword evidence="1" id="KW-0732">Signal</keyword>
<gene>
    <name evidence="2" type="ORF">GCM10009554_32860</name>
</gene>
<evidence type="ECO:0008006" key="4">
    <source>
        <dbReference type="Google" id="ProtNLM"/>
    </source>
</evidence>
<feature type="signal peptide" evidence="1">
    <location>
        <begin position="1"/>
        <end position="25"/>
    </location>
</feature>
<dbReference type="RefSeq" id="WP_343969949.1">
    <property type="nucleotide sequence ID" value="NZ_BAAAHK010000007.1"/>
</dbReference>
<feature type="chain" id="PRO_5047474449" description="Peptidase inhibitor family I36" evidence="1">
    <location>
        <begin position="26"/>
        <end position="135"/>
    </location>
</feature>
<dbReference type="EMBL" id="BAAAHK010000007">
    <property type="protein sequence ID" value="GAA0941333.1"/>
    <property type="molecule type" value="Genomic_DNA"/>
</dbReference>
<evidence type="ECO:0000313" key="2">
    <source>
        <dbReference type="EMBL" id="GAA0941333.1"/>
    </source>
</evidence>
<dbReference type="Proteomes" id="UP001500542">
    <property type="component" value="Unassembled WGS sequence"/>
</dbReference>
<organism evidence="2 3">
    <name type="scientific">Kribbella koreensis</name>
    <dbReference type="NCBI Taxonomy" id="57909"/>
    <lineage>
        <taxon>Bacteria</taxon>
        <taxon>Bacillati</taxon>
        <taxon>Actinomycetota</taxon>
        <taxon>Actinomycetes</taxon>
        <taxon>Propionibacteriales</taxon>
        <taxon>Kribbellaceae</taxon>
        <taxon>Kribbella</taxon>
    </lineage>
</organism>
<protein>
    <recommendedName>
        <fullName evidence="4">Peptidase inhibitor family I36</fullName>
    </recommendedName>
</protein>
<evidence type="ECO:0000256" key="1">
    <source>
        <dbReference type="SAM" id="SignalP"/>
    </source>
</evidence>
<reference evidence="2 3" key="1">
    <citation type="journal article" date="2019" name="Int. J. Syst. Evol. Microbiol.">
        <title>The Global Catalogue of Microorganisms (GCM) 10K type strain sequencing project: providing services to taxonomists for standard genome sequencing and annotation.</title>
        <authorList>
            <consortium name="The Broad Institute Genomics Platform"/>
            <consortium name="The Broad Institute Genome Sequencing Center for Infectious Disease"/>
            <person name="Wu L."/>
            <person name="Ma J."/>
        </authorList>
    </citation>
    <scope>NUCLEOTIDE SEQUENCE [LARGE SCALE GENOMIC DNA]</scope>
    <source>
        <strain evidence="2 3">JCM 10977</strain>
    </source>
</reference>
<name>A0ABN1QF87_9ACTN</name>
<keyword evidence="3" id="KW-1185">Reference proteome</keyword>
<comment type="caution">
    <text evidence="2">The sequence shown here is derived from an EMBL/GenBank/DDBJ whole genome shotgun (WGS) entry which is preliminary data.</text>
</comment>
<proteinExistence type="predicted"/>
<sequence length="135" mass="14494">MRVITRIAGGLLATAAMGVTGATMAGAVDRGDGQFACNSGEICFSEDAGGGGGQRHFYYGSLAHANEGNFSGGRTLPFWHNASAIWNRDTVSNVCVTESGDWINDSWQFPARSGSWSNFANDLNDENNKHERRNC</sequence>
<accession>A0ABN1QF87</accession>